<proteinExistence type="predicted"/>
<dbReference type="AlphaFoldDB" id="A0A9D4ZE83"/>
<evidence type="ECO:0000313" key="1">
    <source>
        <dbReference type="EMBL" id="KAI5072084.1"/>
    </source>
</evidence>
<dbReference type="EMBL" id="JABFUD020000012">
    <property type="protein sequence ID" value="KAI5072084.1"/>
    <property type="molecule type" value="Genomic_DNA"/>
</dbReference>
<reference evidence="1" key="1">
    <citation type="submission" date="2021-01" db="EMBL/GenBank/DDBJ databases">
        <title>Adiantum capillus-veneris genome.</title>
        <authorList>
            <person name="Fang Y."/>
            <person name="Liao Q."/>
        </authorList>
    </citation>
    <scope>NUCLEOTIDE SEQUENCE</scope>
    <source>
        <strain evidence="1">H3</strain>
        <tissue evidence="1">Leaf</tissue>
    </source>
</reference>
<sequence>MSRPWPAPLQRSLVFLQIVSPLSTTGPPLRLGFTGSSQSSEACPCHSLAWTAPWRPSLQWPSLNTLLPGDPKFIPSDAFSAPSLANCDSCLLTTLISCSPLALSTFPTGGHPCLQHLLTFQDQPLAAFALLHLFLTLLATRRPTLLLSNFNQPATSGVPCPQWLCIRPLVQHSPSSASCNHPFVPTFPSRWRPSNPCTPGNFLLSPALSRYCMPTKI</sequence>
<dbReference type="Proteomes" id="UP000886520">
    <property type="component" value="Chromosome 12"/>
</dbReference>
<accession>A0A9D4ZE83</accession>
<comment type="caution">
    <text evidence="1">The sequence shown here is derived from an EMBL/GenBank/DDBJ whole genome shotgun (WGS) entry which is preliminary data.</text>
</comment>
<keyword evidence="2" id="KW-1185">Reference proteome</keyword>
<gene>
    <name evidence="1" type="ORF">GOP47_0012190</name>
</gene>
<organism evidence="1 2">
    <name type="scientific">Adiantum capillus-veneris</name>
    <name type="common">Maidenhair fern</name>
    <dbReference type="NCBI Taxonomy" id="13818"/>
    <lineage>
        <taxon>Eukaryota</taxon>
        <taxon>Viridiplantae</taxon>
        <taxon>Streptophyta</taxon>
        <taxon>Embryophyta</taxon>
        <taxon>Tracheophyta</taxon>
        <taxon>Polypodiopsida</taxon>
        <taxon>Polypodiidae</taxon>
        <taxon>Polypodiales</taxon>
        <taxon>Pteridineae</taxon>
        <taxon>Pteridaceae</taxon>
        <taxon>Vittarioideae</taxon>
        <taxon>Adiantum</taxon>
    </lineage>
</organism>
<protein>
    <submittedName>
        <fullName evidence="1">Uncharacterized protein</fullName>
    </submittedName>
</protein>
<evidence type="ECO:0000313" key="2">
    <source>
        <dbReference type="Proteomes" id="UP000886520"/>
    </source>
</evidence>
<name>A0A9D4ZE83_ADICA</name>